<feature type="non-terminal residue" evidence="2">
    <location>
        <position position="90"/>
    </location>
</feature>
<evidence type="ECO:0000313" key="2">
    <source>
        <dbReference type="EMBL" id="CAH2039948.1"/>
    </source>
</evidence>
<organism evidence="2 3">
    <name type="scientific">Iphiclides podalirius</name>
    <name type="common">scarce swallowtail</name>
    <dbReference type="NCBI Taxonomy" id="110791"/>
    <lineage>
        <taxon>Eukaryota</taxon>
        <taxon>Metazoa</taxon>
        <taxon>Ecdysozoa</taxon>
        <taxon>Arthropoda</taxon>
        <taxon>Hexapoda</taxon>
        <taxon>Insecta</taxon>
        <taxon>Pterygota</taxon>
        <taxon>Neoptera</taxon>
        <taxon>Endopterygota</taxon>
        <taxon>Lepidoptera</taxon>
        <taxon>Glossata</taxon>
        <taxon>Ditrysia</taxon>
        <taxon>Papilionoidea</taxon>
        <taxon>Papilionidae</taxon>
        <taxon>Papilioninae</taxon>
        <taxon>Iphiclides</taxon>
    </lineage>
</organism>
<keyword evidence="3" id="KW-1185">Reference proteome</keyword>
<protein>
    <submittedName>
        <fullName evidence="2">Uncharacterized protein</fullName>
    </submittedName>
</protein>
<dbReference type="Proteomes" id="UP000837857">
    <property type="component" value="Chromosome 11"/>
</dbReference>
<evidence type="ECO:0000256" key="1">
    <source>
        <dbReference type="SAM" id="MobiDB-lite"/>
    </source>
</evidence>
<proteinExistence type="predicted"/>
<name>A0ABN8HR83_9NEOP</name>
<feature type="compositionally biased region" description="Basic and acidic residues" evidence="1">
    <location>
        <begin position="31"/>
        <end position="46"/>
    </location>
</feature>
<sequence>MHARTNPDSKTCVFCVISARKAPASFQATRDANEAGARDGAGERTAKVRCQVPSAALASPPPPRSARAAAACDAAITTAFQRPDNALGTF</sequence>
<evidence type="ECO:0000313" key="3">
    <source>
        <dbReference type="Proteomes" id="UP000837857"/>
    </source>
</evidence>
<reference evidence="2" key="1">
    <citation type="submission" date="2022-03" db="EMBL/GenBank/DDBJ databases">
        <authorList>
            <person name="Martin H S."/>
        </authorList>
    </citation>
    <scope>NUCLEOTIDE SEQUENCE</scope>
</reference>
<feature type="region of interest" description="Disordered" evidence="1">
    <location>
        <begin position="26"/>
        <end position="46"/>
    </location>
</feature>
<gene>
    <name evidence="2" type="ORF">IPOD504_LOCUS2139</name>
</gene>
<dbReference type="EMBL" id="OW152823">
    <property type="protein sequence ID" value="CAH2039948.1"/>
    <property type="molecule type" value="Genomic_DNA"/>
</dbReference>
<accession>A0ABN8HR83</accession>